<evidence type="ECO:0000313" key="3">
    <source>
        <dbReference type="EMBL" id="KFB77817.1"/>
    </source>
</evidence>
<dbReference type="EMBL" id="JDST02000016">
    <property type="protein sequence ID" value="KFB77817.1"/>
    <property type="molecule type" value="Genomic_DNA"/>
</dbReference>
<accession>A0A080M946</accession>
<keyword evidence="2" id="KW-1133">Transmembrane helix</keyword>
<protein>
    <submittedName>
        <fullName evidence="3">Uncharacterized protein</fullName>
    </submittedName>
</protein>
<comment type="caution">
    <text evidence="3">The sequence shown here is derived from an EMBL/GenBank/DDBJ whole genome shotgun (WGS) entry which is preliminary data.</text>
</comment>
<sequence length="99" mass="10621">MENISPNPASDSIAGPTPRKGRLSLWQHQPRRRSHRRPDASLVEAFLFLAFGVHSTTSAALAMSLYAMTTLPRALAISLAKGSCTLSSRGCMPPQSNTA</sequence>
<gene>
    <name evidence="3" type="ORF">AW06_001000</name>
</gene>
<evidence type="ECO:0000256" key="1">
    <source>
        <dbReference type="SAM" id="MobiDB-lite"/>
    </source>
</evidence>
<keyword evidence="2" id="KW-0812">Transmembrane</keyword>
<dbReference type="AlphaFoldDB" id="A0A080M946"/>
<keyword evidence="4" id="KW-1185">Reference proteome</keyword>
<reference evidence="3" key="1">
    <citation type="submission" date="2014-02" db="EMBL/GenBank/DDBJ databases">
        <title>Expanding our view of genomic diversity in Candidatus Accumulibacter clades.</title>
        <authorList>
            <person name="Skennerton C.T."/>
            <person name="Barr J.J."/>
            <person name="Slater F.R."/>
            <person name="Bond P.L."/>
            <person name="Tyson G.W."/>
        </authorList>
    </citation>
    <scope>NUCLEOTIDE SEQUENCE [LARGE SCALE GENOMIC DNA]</scope>
</reference>
<feature type="transmembrane region" description="Helical" evidence="2">
    <location>
        <begin position="41"/>
        <end position="66"/>
    </location>
</feature>
<feature type="compositionally biased region" description="Polar residues" evidence="1">
    <location>
        <begin position="1"/>
        <end position="10"/>
    </location>
</feature>
<keyword evidence="2" id="KW-0472">Membrane</keyword>
<name>A0A080M946_9PROT</name>
<evidence type="ECO:0000256" key="2">
    <source>
        <dbReference type="SAM" id="Phobius"/>
    </source>
</evidence>
<organism evidence="3 4">
    <name type="scientific">Candidatus Accumulibacter cognatus</name>
    <dbReference type="NCBI Taxonomy" id="2954383"/>
    <lineage>
        <taxon>Bacteria</taxon>
        <taxon>Pseudomonadati</taxon>
        <taxon>Pseudomonadota</taxon>
        <taxon>Betaproteobacteria</taxon>
        <taxon>Candidatus Accumulibacter</taxon>
    </lineage>
</organism>
<feature type="region of interest" description="Disordered" evidence="1">
    <location>
        <begin position="1"/>
        <end position="37"/>
    </location>
</feature>
<evidence type="ECO:0000313" key="4">
    <source>
        <dbReference type="Proteomes" id="UP000021315"/>
    </source>
</evidence>
<dbReference type="STRING" id="1453999.AW06_001000"/>
<dbReference type="Proteomes" id="UP000021315">
    <property type="component" value="Unassembled WGS sequence"/>
</dbReference>
<proteinExistence type="predicted"/>